<keyword evidence="2" id="KW-0808">Transferase</keyword>
<dbReference type="Proteomes" id="UP000324106">
    <property type="component" value="Chromosome"/>
</dbReference>
<reference evidence="5 6" key="1">
    <citation type="submission" date="2018-05" db="EMBL/GenBank/DDBJ databases">
        <title>Streptomyces venezuelae.</title>
        <authorList>
            <person name="Kim W."/>
            <person name="Lee N."/>
            <person name="Cho B.-K."/>
        </authorList>
    </citation>
    <scope>NUCLEOTIDE SEQUENCE [LARGE SCALE GENOMIC DNA]</scope>
    <source>
        <strain evidence="5 6">ATCC 15068</strain>
    </source>
</reference>
<dbReference type="PANTHER" id="PTHR43178:SF5">
    <property type="entry name" value="LIPOAMIDE ACYLTRANSFERASE COMPONENT OF BRANCHED-CHAIN ALPHA-KETO ACID DEHYDROGENASE COMPLEX, MITOCHONDRIAL"/>
    <property type="match status" value="1"/>
</dbReference>
<dbReference type="PANTHER" id="PTHR43178">
    <property type="entry name" value="DIHYDROLIPOAMIDE ACETYLTRANSFERASE COMPONENT OF PYRUVATE DEHYDROGENASE COMPLEX"/>
    <property type="match status" value="1"/>
</dbReference>
<name>A0A5P2AXY2_STRVZ</name>
<evidence type="ECO:0000256" key="3">
    <source>
        <dbReference type="ARBA" id="ARBA00023315"/>
    </source>
</evidence>
<dbReference type="InterPro" id="IPR023213">
    <property type="entry name" value="CAT-like_dom_sf"/>
</dbReference>
<dbReference type="RefSeq" id="WP_150270828.1">
    <property type="nucleotide sequence ID" value="NZ_CP029194.1"/>
</dbReference>
<feature type="domain" description="2-oxoacid dehydrogenase acyltransferase catalytic" evidence="4">
    <location>
        <begin position="170"/>
        <end position="250"/>
    </location>
</feature>
<dbReference type="EMBL" id="CP029194">
    <property type="protein sequence ID" value="QES22530.1"/>
    <property type="molecule type" value="Genomic_DNA"/>
</dbReference>
<evidence type="ECO:0000256" key="1">
    <source>
        <dbReference type="ARBA" id="ARBA00001938"/>
    </source>
</evidence>
<dbReference type="GO" id="GO:0031405">
    <property type="term" value="F:lipoic acid binding"/>
    <property type="evidence" value="ECO:0007669"/>
    <property type="project" value="TreeGrafter"/>
</dbReference>
<dbReference type="InterPro" id="IPR050743">
    <property type="entry name" value="2-oxoacid_DH_E2_comp"/>
</dbReference>
<feature type="domain" description="2-oxoacid dehydrogenase acyltransferase catalytic" evidence="4">
    <location>
        <begin position="5"/>
        <end position="125"/>
    </location>
</feature>
<sequence>MSAVTAPLPAARKQTLVFLEDARRTSHVYLMTEVDATALRAARRRAATPVSYVSYVVKATADVLADYPDARAVILGGRSPKLTTSPEVHAKVLFDKTVEGQRCVVSGIVRDVQALDVTAVQSAIDLYKTADVDDQGPFANIKRLQRLPLPAFRAVYRTMMRNPVRRAALQGTFAVTSIGHEQVGAILPLITGTLGLGVGHIADAPVVRDGAVAVAPVFTLSLVFDHRVLDGAMAAEILAGIKNRLDNWELA</sequence>
<dbReference type="AlphaFoldDB" id="A0A5P2AXY2"/>
<dbReference type="SUPFAM" id="SSF52777">
    <property type="entry name" value="CoA-dependent acyltransferases"/>
    <property type="match status" value="1"/>
</dbReference>
<dbReference type="OrthoDB" id="9805770at2"/>
<evidence type="ECO:0000313" key="6">
    <source>
        <dbReference type="Proteomes" id="UP000324106"/>
    </source>
</evidence>
<accession>A0A5P2AXY2</accession>
<comment type="cofactor">
    <cofactor evidence="1">
        <name>(R)-lipoate</name>
        <dbReference type="ChEBI" id="CHEBI:83088"/>
    </cofactor>
</comment>
<dbReference type="InterPro" id="IPR001078">
    <property type="entry name" value="2-oxoacid_DH_actylTfrase"/>
</dbReference>
<protein>
    <submittedName>
        <fullName evidence="5">Dehydrogenase</fullName>
    </submittedName>
</protein>
<gene>
    <name evidence="5" type="ORF">DEJ46_28345</name>
</gene>
<evidence type="ECO:0000259" key="4">
    <source>
        <dbReference type="Pfam" id="PF00198"/>
    </source>
</evidence>
<evidence type="ECO:0000313" key="5">
    <source>
        <dbReference type="EMBL" id="QES22530.1"/>
    </source>
</evidence>
<keyword evidence="3" id="KW-0012">Acyltransferase</keyword>
<organism evidence="5 6">
    <name type="scientific">Streptomyces venezuelae</name>
    <dbReference type="NCBI Taxonomy" id="54571"/>
    <lineage>
        <taxon>Bacteria</taxon>
        <taxon>Bacillati</taxon>
        <taxon>Actinomycetota</taxon>
        <taxon>Actinomycetes</taxon>
        <taxon>Kitasatosporales</taxon>
        <taxon>Streptomycetaceae</taxon>
        <taxon>Streptomyces</taxon>
    </lineage>
</organism>
<dbReference type="Pfam" id="PF00198">
    <property type="entry name" value="2-oxoacid_dh"/>
    <property type="match status" value="2"/>
</dbReference>
<evidence type="ECO:0000256" key="2">
    <source>
        <dbReference type="ARBA" id="ARBA00022679"/>
    </source>
</evidence>
<proteinExistence type="predicted"/>
<dbReference type="Gene3D" id="3.30.559.10">
    <property type="entry name" value="Chloramphenicol acetyltransferase-like domain"/>
    <property type="match status" value="1"/>
</dbReference>
<dbReference type="GO" id="GO:0005737">
    <property type="term" value="C:cytoplasm"/>
    <property type="evidence" value="ECO:0007669"/>
    <property type="project" value="TreeGrafter"/>
</dbReference>
<dbReference type="GO" id="GO:0016407">
    <property type="term" value="F:acetyltransferase activity"/>
    <property type="evidence" value="ECO:0007669"/>
    <property type="project" value="TreeGrafter"/>
</dbReference>